<dbReference type="EMBL" id="AYSL01001524">
    <property type="protein sequence ID" value="KTF05849.1"/>
    <property type="molecule type" value="Genomic_DNA"/>
</dbReference>
<name>A0A1B6NQY5_9ZZZZ</name>
<proteinExistence type="predicted"/>
<organism evidence="1">
    <name type="scientific">marine sediment metagenome</name>
    <dbReference type="NCBI Taxonomy" id="412755"/>
    <lineage>
        <taxon>unclassified sequences</taxon>
        <taxon>metagenomes</taxon>
        <taxon>ecological metagenomes</taxon>
    </lineage>
</organism>
<sequence length="350" mass="40324">MKKTNSLVDTNFLTNLTDQAERHILVSFEGYEFDYADERWSIARSASVIFYDISEILDPFLLDNYKKVLLHYVENNSGSYANRINGYTRDFFKFCYQQDKAVLSGLSSKHFINFYSSLPSTKKSIFGQISPFFKKWLEFGYEGIDNNALEAFNEVRIKGAIKGKAVRTMCPYEGPLSDLEYEGFYNGLNREFEKGSISLEEMVHVSLLLATGRRVTQIAHLKVKDYIGTTTVDGNKFHLLRIPKIKQRTLWREDFSDYALSPDLGGLVEAQIDSMRSKLESLGALNQIDFDMLPILPHWKKIDKLVANNAFAELNDLLNSDRLHLSSFMVGNRLKKQHQKLDLFLKERES</sequence>
<evidence type="ECO:0000313" key="1">
    <source>
        <dbReference type="EMBL" id="KTF05849.1"/>
    </source>
</evidence>
<reference evidence="1" key="1">
    <citation type="submission" date="2013-11" db="EMBL/GenBank/DDBJ databases">
        <title>Microbial diversity, functional groups and degradation webs in Northern and Southern Mediterranean and Red Sea marine crude oil polluted sites.</title>
        <authorList>
            <person name="Daffonchio D."/>
            <person name="Mapelli F."/>
            <person name="Ferrer M."/>
            <person name="Richter M."/>
            <person name="Cherif A."/>
            <person name="Malkawi H.I."/>
            <person name="Yakimov M.M."/>
            <person name="Abdel-Fattah Y.R."/>
            <person name="Blaghen M."/>
            <person name="Golyshin P.N."/>
            <person name="Kalogerakis N."/>
            <person name="Boon N."/>
            <person name="Magagnini M."/>
            <person name="Fava F."/>
        </authorList>
    </citation>
    <scope>NUCLEOTIDE SEQUENCE</scope>
</reference>
<protein>
    <submittedName>
        <fullName evidence="1">Integrase family protein</fullName>
    </submittedName>
</protein>
<dbReference type="AlphaFoldDB" id="A0A1B6NQY5"/>
<accession>A0A1B6NQY5</accession>
<comment type="caution">
    <text evidence="1">The sequence shown here is derived from an EMBL/GenBank/DDBJ whole genome shotgun (WGS) entry which is preliminary data.</text>
</comment>
<gene>
    <name evidence="1" type="ORF">MGSAQ_002653</name>
</gene>